<dbReference type="Gene3D" id="3.30.70.330">
    <property type="match status" value="3"/>
</dbReference>
<reference evidence="5" key="2">
    <citation type="submission" date="2020-11" db="EMBL/GenBank/DDBJ databases">
        <authorList>
            <person name="Cecchin M."/>
            <person name="Marcolungo L."/>
            <person name="Rossato M."/>
            <person name="Girolomoni L."/>
            <person name="Cosentino E."/>
            <person name="Cuine S."/>
            <person name="Li-Beisson Y."/>
            <person name="Delledonne M."/>
            <person name="Ballottari M."/>
        </authorList>
    </citation>
    <scope>NUCLEOTIDE SEQUENCE</scope>
    <source>
        <strain evidence="5">211/11P</strain>
        <tissue evidence="5">Whole cell</tissue>
    </source>
</reference>
<name>A0A9D4YTY9_CHLVU</name>
<dbReference type="InterPro" id="IPR000504">
    <property type="entry name" value="RRM_dom"/>
</dbReference>
<feature type="domain" description="RRM" evidence="4">
    <location>
        <begin position="3"/>
        <end position="82"/>
    </location>
</feature>
<feature type="compositionally biased region" description="Low complexity" evidence="3">
    <location>
        <begin position="149"/>
        <end position="166"/>
    </location>
</feature>
<keyword evidence="1 2" id="KW-0694">RNA-binding</keyword>
<evidence type="ECO:0000256" key="2">
    <source>
        <dbReference type="PROSITE-ProRule" id="PRU00176"/>
    </source>
</evidence>
<dbReference type="PANTHER" id="PTHR48025">
    <property type="entry name" value="OS02G0815200 PROTEIN"/>
    <property type="match status" value="1"/>
</dbReference>
<evidence type="ECO:0000259" key="4">
    <source>
        <dbReference type="PROSITE" id="PS50102"/>
    </source>
</evidence>
<dbReference type="Proteomes" id="UP001055712">
    <property type="component" value="Unassembled WGS sequence"/>
</dbReference>
<dbReference type="CDD" id="cd00590">
    <property type="entry name" value="RRM_SF"/>
    <property type="match status" value="1"/>
</dbReference>
<dbReference type="Pfam" id="PF00076">
    <property type="entry name" value="RRM_1"/>
    <property type="match status" value="2"/>
</dbReference>
<sequence length="424" mass="44654">MAHAVLVNGLDAGTNCSELWSLFSNAGPGTVTQATTFTPGHGGGAGSAIVFFSDHPTAQTAVDHFDSYPYAGVLLDVRLANSTTAARLLATLSDLQQTPFSDDGGAAATPLTAAAPVEHQTAAGLAFANGSSVPMPVPFPAAASTNNKLPSTPAPETAAPAASDAPLPEPPAFTGYDPKEWLPPAQWQLPTKDSRDTGWAAVASSRSKAKAQPAAAAREPDQPAQASAASQPSQPPEWEVDTRCRIFITGLRPGLTADDLKAHFSRFGQLVDAAVVPKRHIGFLTFQTGDAGQLCLESTAGTRVPGLSADGGEPLRLQYRRLDKVAKFINSRHSDACDEPTTRLFIGYLPRTTSKEAVRAELCRHGELTEVMLGGDEDGGDLFCFVQFRRVQDSARAQRAIHGHTLPSLAGARQLIAAFKQPRS</sequence>
<evidence type="ECO:0000256" key="3">
    <source>
        <dbReference type="SAM" id="MobiDB-lite"/>
    </source>
</evidence>
<dbReference type="PANTHER" id="PTHR48025:SF1">
    <property type="entry name" value="RRM DOMAIN-CONTAINING PROTEIN"/>
    <property type="match status" value="1"/>
</dbReference>
<dbReference type="OrthoDB" id="6159137at2759"/>
<organism evidence="5 6">
    <name type="scientific">Chlorella vulgaris</name>
    <name type="common">Green alga</name>
    <dbReference type="NCBI Taxonomy" id="3077"/>
    <lineage>
        <taxon>Eukaryota</taxon>
        <taxon>Viridiplantae</taxon>
        <taxon>Chlorophyta</taxon>
        <taxon>core chlorophytes</taxon>
        <taxon>Trebouxiophyceae</taxon>
        <taxon>Chlorellales</taxon>
        <taxon>Chlorellaceae</taxon>
        <taxon>Chlorella clade</taxon>
        <taxon>Chlorella</taxon>
    </lineage>
</organism>
<evidence type="ECO:0000313" key="6">
    <source>
        <dbReference type="Proteomes" id="UP001055712"/>
    </source>
</evidence>
<evidence type="ECO:0000313" key="5">
    <source>
        <dbReference type="EMBL" id="KAI3425911.1"/>
    </source>
</evidence>
<feature type="domain" description="RRM" evidence="4">
    <location>
        <begin position="342"/>
        <end position="422"/>
    </location>
</feature>
<keyword evidence="6" id="KW-1185">Reference proteome</keyword>
<feature type="region of interest" description="Disordered" evidence="3">
    <location>
        <begin position="144"/>
        <end position="238"/>
    </location>
</feature>
<dbReference type="InterPro" id="IPR012677">
    <property type="entry name" value="Nucleotide-bd_a/b_plait_sf"/>
</dbReference>
<feature type="compositionally biased region" description="Low complexity" evidence="3">
    <location>
        <begin position="200"/>
        <end position="232"/>
    </location>
</feature>
<dbReference type="AlphaFoldDB" id="A0A9D4YTY9"/>
<feature type="domain" description="RRM" evidence="4">
    <location>
        <begin position="244"/>
        <end position="322"/>
    </location>
</feature>
<dbReference type="SMART" id="SM00360">
    <property type="entry name" value="RRM"/>
    <property type="match status" value="3"/>
</dbReference>
<dbReference type="PROSITE" id="PS50102">
    <property type="entry name" value="RRM"/>
    <property type="match status" value="3"/>
</dbReference>
<dbReference type="GO" id="GO:0005634">
    <property type="term" value="C:nucleus"/>
    <property type="evidence" value="ECO:0007669"/>
    <property type="project" value="TreeGrafter"/>
</dbReference>
<dbReference type="InterPro" id="IPR035979">
    <property type="entry name" value="RBD_domain_sf"/>
</dbReference>
<dbReference type="EMBL" id="SIDB01000011">
    <property type="protein sequence ID" value="KAI3425911.1"/>
    <property type="molecule type" value="Genomic_DNA"/>
</dbReference>
<accession>A0A9D4YTY9</accession>
<protein>
    <recommendedName>
        <fullName evidence="4">RRM domain-containing protein</fullName>
    </recommendedName>
</protein>
<dbReference type="InterPro" id="IPR050502">
    <property type="entry name" value="Euk_RNA-bind_prot"/>
</dbReference>
<dbReference type="SUPFAM" id="SSF54928">
    <property type="entry name" value="RNA-binding domain, RBD"/>
    <property type="match status" value="2"/>
</dbReference>
<evidence type="ECO:0000256" key="1">
    <source>
        <dbReference type="ARBA" id="ARBA00022884"/>
    </source>
</evidence>
<reference evidence="5" key="1">
    <citation type="journal article" date="2019" name="Plant J.">
        <title>Chlorella vulgaris genome assembly and annotation reveals the molecular basis for metabolic acclimation to high light conditions.</title>
        <authorList>
            <person name="Cecchin M."/>
            <person name="Marcolungo L."/>
            <person name="Rossato M."/>
            <person name="Girolomoni L."/>
            <person name="Cosentino E."/>
            <person name="Cuine S."/>
            <person name="Li-Beisson Y."/>
            <person name="Delledonne M."/>
            <person name="Ballottari M."/>
        </authorList>
    </citation>
    <scope>NUCLEOTIDE SEQUENCE</scope>
    <source>
        <strain evidence="5">211/11P</strain>
    </source>
</reference>
<proteinExistence type="predicted"/>
<comment type="caution">
    <text evidence="5">The sequence shown here is derived from an EMBL/GenBank/DDBJ whole genome shotgun (WGS) entry which is preliminary data.</text>
</comment>
<dbReference type="GO" id="GO:0003729">
    <property type="term" value="F:mRNA binding"/>
    <property type="evidence" value="ECO:0007669"/>
    <property type="project" value="TreeGrafter"/>
</dbReference>
<gene>
    <name evidence="5" type="ORF">D9Q98_007883</name>
</gene>